<proteinExistence type="predicted"/>
<sequence>MVKFRAGACSCVRSGQTIGDSMPIPWEVSTVRVLVRNDFHKSQRCEMRRRIRAPRTARLASQLVW</sequence>
<gene>
    <name evidence="1" type="ORF">A6A40_14780</name>
</gene>
<dbReference type="Proteomes" id="UP000077405">
    <property type="component" value="Chromosome"/>
</dbReference>
<protein>
    <submittedName>
        <fullName evidence="1">Uncharacterized protein</fullName>
    </submittedName>
</protein>
<organism evidence="1 2">
    <name type="scientific">Azospirillum humicireducens</name>
    <dbReference type="NCBI Taxonomy" id="1226968"/>
    <lineage>
        <taxon>Bacteria</taxon>
        <taxon>Pseudomonadati</taxon>
        <taxon>Pseudomonadota</taxon>
        <taxon>Alphaproteobacteria</taxon>
        <taxon>Rhodospirillales</taxon>
        <taxon>Azospirillaceae</taxon>
        <taxon>Azospirillum</taxon>
    </lineage>
</organism>
<dbReference type="AlphaFoldDB" id="A0A2R4VPK9"/>
<accession>A0A2R4VPK9</accession>
<evidence type="ECO:0000313" key="2">
    <source>
        <dbReference type="Proteomes" id="UP000077405"/>
    </source>
</evidence>
<dbReference type="EMBL" id="CP015285">
    <property type="protein sequence ID" value="AWB06372.1"/>
    <property type="molecule type" value="Genomic_DNA"/>
</dbReference>
<evidence type="ECO:0000313" key="1">
    <source>
        <dbReference type="EMBL" id="AWB06372.1"/>
    </source>
</evidence>
<name>A0A2R4VPK9_9PROT</name>
<keyword evidence="2" id="KW-1185">Reference proteome</keyword>
<reference evidence="1 2" key="1">
    <citation type="journal article" date="2013" name="Int. J. Syst. Evol. Microbiol.">
        <title>Azospirillum humicireducens sp. nov., a nitrogen-fixing bacterium isolated from a microbial fuel cell.</title>
        <authorList>
            <person name="Zhou S."/>
            <person name="Han L."/>
            <person name="Wang Y."/>
            <person name="Yang G."/>
            <person name="Zhuang L."/>
            <person name="Hu P."/>
        </authorList>
    </citation>
    <scope>NUCLEOTIDE SEQUENCE [LARGE SCALE GENOMIC DNA]</scope>
    <source>
        <strain evidence="1 2">SgZ-5</strain>
    </source>
</reference>
<dbReference type="KEGG" id="ahu:A6A40_14780"/>